<feature type="binding site" evidence="4">
    <location>
        <position position="130"/>
    </location>
    <ligand>
        <name>a divalent metal cation</name>
        <dbReference type="ChEBI" id="CHEBI:60240"/>
        <label>2</label>
    </ligand>
</feature>
<dbReference type="GO" id="GO:0005829">
    <property type="term" value="C:cytosol"/>
    <property type="evidence" value="ECO:0007669"/>
    <property type="project" value="TreeGrafter"/>
</dbReference>
<evidence type="ECO:0000256" key="4">
    <source>
        <dbReference type="PIRSR" id="PIRSR005902-1"/>
    </source>
</evidence>
<keyword evidence="2 4" id="KW-0479">Metal-binding</keyword>
<name>A0AA35RRL2_GEOBA</name>
<evidence type="ECO:0000256" key="3">
    <source>
        <dbReference type="ARBA" id="ARBA00022801"/>
    </source>
</evidence>
<dbReference type="SUPFAM" id="SSF51556">
    <property type="entry name" value="Metallo-dependent hydrolases"/>
    <property type="match status" value="1"/>
</dbReference>
<evidence type="ECO:0000313" key="5">
    <source>
        <dbReference type="EMBL" id="CAI8016440.1"/>
    </source>
</evidence>
<sequence length="264" mass="29614">MQLFDTHAHLGLIHDDPIEQLLAVQEAKHAGVHAFVCISNNLIDFADTYEQLSQEPSIYYSAGISPSEVDRLPNGWEARLEELAGRERVVAIGETGLDYYRKYGDRDLQINLFVRQLEIAERVGLPVVIHNRDAGSDLLAVLRDKLPTRGGVLHCYSEGLDFAKRALELNLFISFAGNVTYRSARILQEVAAAIPLERLLIETETPFMVPASRRGERNRPAYLEETARFVADLRDLPADQFADAVFANSQRFFQVNDGRGHAPP</sequence>
<comment type="caution">
    <text evidence="5">The sequence shown here is derived from an EMBL/GenBank/DDBJ whole genome shotgun (WGS) entry which is preliminary data.</text>
</comment>
<reference evidence="5" key="1">
    <citation type="submission" date="2023-03" db="EMBL/GenBank/DDBJ databases">
        <authorList>
            <person name="Steffen K."/>
            <person name="Cardenas P."/>
        </authorList>
    </citation>
    <scope>NUCLEOTIDE SEQUENCE</scope>
</reference>
<feature type="binding site" evidence="4">
    <location>
        <position position="7"/>
    </location>
    <ligand>
        <name>a divalent metal cation</name>
        <dbReference type="ChEBI" id="CHEBI:60240"/>
        <label>1</label>
    </ligand>
</feature>
<dbReference type="FunFam" id="3.20.20.140:FF:000005">
    <property type="entry name" value="TatD family hydrolase"/>
    <property type="match status" value="1"/>
</dbReference>
<evidence type="ECO:0000256" key="2">
    <source>
        <dbReference type="ARBA" id="ARBA00022723"/>
    </source>
</evidence>
<dbReference type="Pfam" id="PF01026">
    <property type="entry name" value="TatD_DNase"/>
    <property type="match status" value="1"/>
</dbReference>
<dbReference type="CDD" id="cd01310">
    <property type="entry name" value="TatD_DNAse"/>
    <property type="match status" value="1"/>
</dbReference>
<keyword evidence="3 5" id="KW-0378">Hydrolase</keyword>
<dbReference type="AlphaFoldDB" id="A0AA35RRL2"/>
<accession>A0AA35RRL2</accession>
<feature type="binding site" evidence="4">
    <location>
        <position position="94"/>
    </location>
    <ligand>
        <name>a divalent metal cation</name>
        <dbReference type="ChEBI" id="CHEBI:60240"/>
        <label>1</label>
    </ligand>
</feature>
<dbReference type="GO" id="GO:0016788">
    <property type="term" value="F:hydrolase activity, acting on ester bonds"/>
    <property type="evidence" value="ECO:0007669"/>
    <property type="project" value="InterPro"/>
</dbReference>
<dbReference type="EMBL" id="CASHTH010001529">
    <property type="protein sequence ID" value="CAI8016440.1"/>
    <property type="molecule type" value="Genomic_DNA"/>
</dbReference>
<protein>
    <submittedName>
        <fullName evidence="5">Uncharacterized metal-dependent hydrolase YabD</fullName>
    </submittedName>
</protein>
<organism evidence="5 6">
    <name type="scientific">Geodia barretti</name>
    <name type="common">Barrett's horny sponge</name>
    <dbReference type="NCBI Taxonomy" id="519541"/>
    <lineage>
        <taxon>Eukaryota</taxon>
        <taxon>Metazoa</taxon>
        <taxon>Porifera</taxon>
        <taxon>Demospongiae</taxon>
        <taxon>Heteroscleromorpha</taxon>
        <taxon>Tetractinellida</taxon>
        <taxon>Astrophorina</taxon>
        <taxon>Geodiidae</taxon>
        <taxon>Geodia</taxon>
    </lineage>
</organism>
<evidence type="ECO:0000313" key="6">
    <source>
        <dbReference type="Proteomes" id="UP001174909"/>
    </source>
</evidence>
<feature type="binding site" evidence="4">
    <location>
        <position position="9"/>
    </location>
    <ligand>
        <name>a divalent metal cation</name>
        <dbReference type="ChEBI" id="CHEBI:60240"/>
        <label>1</label>
    </ligand>
</feature>
<keyword evidence="6" id="KW-1185">Reference proteome</keyword>
<gene>
    <name evidence="5" type="ORF">GBAR_LOCUS10083</name>
</gene>
<feature type="binding site" evidence="4">
    <location>
        <position position="154"/>
    </location>
    <ligand>
        <name>a divalent metal cation</name>
        <dbReference type="ChEBI" id="CHEBI:60240"/>
        <label>2</label>
    </ligand>
</feature>
<dbReference type="InterPro" id="IPR032466">
    <property type="entry name" value="Metal_Hydrolase"/>
</dbReference>
<dbReference type="PIRSF" id="PIRSF005902">
    <property type="entry name" value="DNase_TatD"/>
    <property type="match status" value="1"/>
</dbReference>
<dbReference type="InterPro" id="IPR015991">
    <property type="entry name" value="TatD/YcfH-like"/>
</dbReference>
<proteinExistence type="inferred from homology"/>
<dbReference type="Proteomes" id="UP001174909">
    <property type="component" value="Unassembled WGS sequence"/>
</dbReference>
<dbReference type="NCBIfam" id="TIGR00010">
    <property type="entry name" value="YchF/TatD family DNA exonuclease"/>
    <property type="match status" value="1"/>
</dbReference>
<dbReference type="InterPro" id="IPR001130">
    <property type="entry name" value="TatD-like"/>
</dbReference>
<dbReference type="PANTHER" id="PTHR46124">
    <property type="entry name" value="D-AMINOACYL-TRNA DEACYLASE"/>
    <property type="match status" value="1"/>
</dbReference>
<dbReference type="GO" id="GO:0046872">
    <property type="term" value="F:metal ion binding"/>
    <property type="evidence" value="ECO:0007669"/>
    <property type="project" value="UniProtKB-KW"/>
</dbReference>
<comment type="similarity">
    <text evidence="1">Belongs to the metallo-dependent hydrolases superfamily. TatD-type hydrolase family.</text>
</comment>
<evidence type="ECO:0000256" key="1">
    <source>
        <dbReference type="ARBA" id="ARBA00009275"/>
    </source>
</evidence>
<dbReference type="Gene3D" id="3.20.20.140">
    <property type="entry name" value="Metal-dependent hydrolases"/>
    <property type="match status" value="1"/>
</dbReference>
<dbReference type="PANTHER" id="PTHR46124:SF2">
    <property type="entry name" value="D-AMINOACYL-TRNA DEACYLASE"/>
    <property type="match status" value="1"/>
</dbReference>
<dbReference type="GO" id="GO:0004536">
    <property type="term" value="F:DNA nuclease activity"/>
    <property type="evidence" value="ECO:0007669"/>
    <property type="project" value="InterPro"/>
</dbReference>